<feature type="chain" id="PRO_5025478714" evidence="2">
    <location>
        <begin position="23"/>
        <end position="263"/>
    </location>
</feature>
<feature type="signal peptide" evidence="2">
    <location>
        <begin position="1"/>
        <end position="22"/>
    </location>
</feature>
<dbReference type="EMBL" id="ML976006">
    <property type="protein sequence ID" value="KAF1945889.1"/>
    <property type="molecule type" value="Genomic_DNA"/>
</dbReference>
<keyword evidence="2" id="KW-0732">Signal</keyword>
<evidence type="ECO:0000313" key="4">
    <source>
        <dbReference type="Proteomes" id="UP000800038"/>
    </source>
</evidence>
<dbReference type="Proteomes" id="UP000800038">
    <property type="component" value="Unassembled WGS sequence"/>
</dbReference>
<keyword evidence="4" id="KW-1185">Reference proteome</keyword>
<name>A0A6A5T2G7_9PLEO</name>
<feature type="compositionally biased region" description="Low complexity" evidence="1">
    <location>
        <begin position="156"/>
        <end position="170"/>
    </location>
</feature>
<evidence type="ECO:0000256" key="1">
    <source>
        <dbReference type="SAM" id="MobiDB-lite"/>
    </source>
</evidence>
<sequence length="263" mass="29125">MQFRWFLVVLGAGHSVVNHVIGDYTGDRCPSVQTHTHNASKHDPTALDATTAMATTRSALPPTGSKRHYLERLSDDRLVQFYSRHRNQLPTLPQLPRRKGPATPPKVANPSSSLPGRRSRSPERTQQASPDRKPRVRSPSRSANAPEPQSPPPHGTAPSPTNAPPAANQQPLAQTPYYTAYNLQALASSLPCLLQLFDYIERYSGQFGGEEVFTPEMRGSWSRRVLSTPGGYRHNGRKKMVVEMARGVARGKRRRKGGEDEYG</sequence>
<gene>
    <name evidence="3" type="ORF">EJ02DRAFT_472576</name>
</gene>
<protein>
    <submittedName>
        <fullName evidence="3">Uncharacterized protein</fullName>
    </submittedName>
</protein>
<organism evidence="3 4">
    <name type="scientific">Clathrospora elynae</name>
    <dbReference type="NCBI Taxonomy" id="706981"/>
    <lineage>
        <taxon>Eukaryota</taxon>
        <taxon>Fungi</taxon>
        <taxon>Dikarya</taxon>
        <taxon>Ascomycota</taxon>
        <taxon>Pezizomycotina</taxon>
        <taxon>Dothideomycetes</taxon>
        <taxon>Pleosporomycetidae</taxon>
        <taxon>Pleosporales</taxon>
        <taxon>Diademaceae</taxon>
        <taxon>Clathrospora</taxon>
    </lineage>
</organism>
<evidence type="ECO:0000313" key="3">
    <source>
        <dbReference type="EMBL" id="KAF1945889.1"/>
    </source>
</evidence>
<proteinExistence type="predicted"/>
<reference evidence="3" key="1">
    <citation type="journal article" date="2020" name="Stud. Mycol.">
        <title>101 Dothideomycetes genomes: a test case for predicting lifestyles and emergence of pathogens.</title>
        <authorList>
            <person name="Haridas S."/>
            <person name="Albert R."/>
            <person name="Binder M."/>
            <person name="Bloem J."/>
            <person name="Labutti K."/>
            <person name="Salamov A."/>
            <person name="Andreopoulos B."/>
            <person name="Baker S."/>
            <person name="Barry K."/>
            <person name="Bills G."/>
            <person name="Bluhm B."/>
            <person name="Cannon C."/>
            <person name="Castanera R."/>
            <person name="Culley D."/>
            <person name="Daum C."/>
            <person name="Ezra D."/>
            <person name="Gonzalez J."/>
            <person name="Henrissat B."/>
            <person name="Kuo A."/>
            <person name="Liang C."/>
            <person name="Lipzen A."/>
            <person name="Lutzoni F."/>
            <person name="Magnuson J."/>
            <person name="Mondo S."/>
            <person name="Nolan M."/>
            <person name="Ohm R."/>
            <person name="Pangilinan J."/>
            <person name="Park H.-J."/>
            <person name="Ramirez L."/>
            <person name="Alfaro M."/>
            <person name="Sun H."/>
            <person name="Tritt A."/>
            <person name="Yoshinaga Y."/>
            <person name="Zwiers L.-H."/>
            <person name="Turgeon B."/>
            <person name="Goodwin S."/>
            <person name="Spatafora J."/>
            <person name="Crous P."/>
            <person name="Grigoriev I."/>
        </authorList>
    </citation>
    <scope>NUCLEOTIDE SEQUENCE</scope>
    <source>
        <strain evidence="3">CBS 161.51</strain>
    </source>
</reference>
<feature type="region of interest" description="Disordered" evidence="1">
    <location>
        <begin position="86"/>
        <end position="170"/>
    </location>
</feature>
<dbReference type="AlphaFoldDB" id="A0A6A5T2G7"/>
<accession>A0A6A5T2G7</accession>
<evidence type="ECO:0000256" key="2">
    <source>
        <dbReference type="SAM" id="SignalP"/>
    </source>
</evidence>